<evidence type="ECO:0000313" key="3">
    <source>
        <dbReference type="Proteomes" id="UP000813637"/>
    </source>
</evidence>
<dbReference type="PROSITE" id="PS51257">
    <property type="entry name" value="PROKAR_LIPOPROTEIN"/>
    <property type="match status" value="1"/>
</dbReference>
<organism evidence="2 3">
    <name type="scientific">Clostridium botulinum C</name>
    <dbReference type="NCBI Taxonomy" id="36828"/>
    <lineage>
        <taxon>Bacteria</taxon>
        <taxon>Bacillati</taxon>
        <taxon>Bacillota</taxon>
        <taxon>Clostridia</taxon>
        <taxon>Eubacteriales</taxon>
        <taxon>Clostridiaceae</taxon>
        <taxon>Clostridium</taxon>
    </lineage>
</organism>
<dbReference type="EMBL" id="JAAMYB010000006">
    <property type="protein sequence ID" value="MCD3195047.1"/>
    <property type="molecule type" value="Genomic_DNA"/>
</dbReference>
<reference evidence="2" key="1">
    <citation type="submission" date="2020-02" db="EMBL/GenBank/DDBJ databases">
        <authorList>
            <person name="Fillo S."/>
            <person name="Giordani F."/>
            <person name="Tonon E."/>
            <person name="Drigo I."/>
            <person name="Anselmo A."/>
            <person name="Fortunato A."/>
            <person name="Bano L."/>
            <person name="Lista F."/>
        </authorList>
    </citation>
    <scope>NUCLEOTIDE SEQUENCE</scope>
    <source>
        <strain evidence="2">IZSVe-TV_9877_3_12</strain>
    </source>
</reference>
<proteinExistence type="predicted"/>
<evidence type="ECO:0008006" key="4">
    <source>
        <dbReference type="Google" id="ProtNLM"/>
    </source>
</evidence>
<accession>A0A9Q3VA93</accession>
<reference evidence="2" key="2">
    <citation type="journal article" date="2021" name="Microorganisms">
        <title>Extensive Genome Exploration of Clostridium botulinum Group III Field Strains.</title>
        <authorList>
            <person name="Fillo S."/>
            <person name="Giordani F."/>
            <person name="Tonon E."/>
            <person name="Drigo I."/>
            <person name="Anselmo A."/>
            <person name="Fortunato A."/>
            <person name="Lista F."/>
            <person name="Bano L."/>
        </authorList>
    </citation>
    <scope>NUCLEOTIDE SEQUENCE</scope>
    <source>
        <strain evidence="2">IZSVe-TV_9877_3_12</strain>
    </source>
</reference>
<name>A0A9Q3VA93_CLOBO</name>
<dbReference type="Proteomes" id="UP000813637">
    <property type="component" value="Unassembled WGS sequence"/>
</dbReference>
<sequence>MINKVKKYTSYALIFLTVFMLVGCNNKQYENVKEKDVFDMKIATNIVEKYFNYLELDKYKDAGDMLIGKAKTNTKDITPSDLKLRGHRIVGIMESGGEGNFKIDVMKSNISKPETQILEYVITVIKSGMDYKISNVNSVLMKEVFQSFNQLRLRKENQVDNLLVTSMDGIMGYTYTKGDNGKLVSEIVPKKYFGMCALNYSGDTLAITTRDKNCFLGLIILDDTMQTQGQPTDQEKSSEQSGAGQNAKMIKEKPIGKQLIPCDILKDTTIENMIFSQDDKLLVIQYKKGNDRCIKVFDKENGDQIPTIFEEEYPLGKVDVVFKDFQKDKMRYNVVEKGKEDKGHQYVGEWELDLKNYKISKIKK</sequence>
<protein>
    <recommendedName>
        <fullName evidence="4">Lipoprotein</fullName>
    </recommendedName>
</protein>
<comment type="caution">
    <text evidence="2">The sequence shown here is derived from an EMBL/GenBank/DDBJ whole genome shotgun (WGS) entry which is preliminary data.</text>
</comment>
<gene>
    <name evidence="2" type="ORF">G8S53_07085</name>
</gene>
<feature type="region of interest" description="Disordered" evidence="1">
    <location>
        <begin position="227"/>
        <end position="246"/>
    </location>
</feature>
<evidence type="ECO:0000256" key="1">
    <source>
        <dbReference type="SAM" id="MobiDB-lite"/>
    </source>
</evidence>
<evidence type="ECO:0000313" key="2">
    <source>
        <dbReference type="EMBL" id="MCD3195047.1"/>
    </source>
</evidence>
<dbReference type="AlphaFoldDB" id="A0A9Q3VA93"/>